<proteinExistence type="predicted"/>
<sequence length="148" mass="16750">ILSHIYGYDTNDIYTIRSGRKRNADKSLRRQLVVPKDFCTPLALETNGTVFDLNKIIGRKTTSPKRVIDIFARRFAATAEPAPCQRCDCMGDKDGFGMMQCQRCISPAIDRFLKDWNAAIYESGPDTISAEEIELKIKPEDPKLYGNK</sequence>
<organism evidence="1 2">
    <name type="scientific">Artemia franciscana</name>
    <name type="common">Brine shrimp</name>
    <name type="synonym">Artemia sanfranciscana</name>
    <dbReference type="NCBI Taxonomy" id="6661"/>
    <lineage>
        <taxon>Eukaryota</taxon>
        <taxon>Metazoa</taxon>
        <taxon>Ecdysozoa</taxon>
        <taxon>Arthropoda</taxon>
        <taxon>Crustacea</taxon>
        <taxon>Branchiopoda</taxon>
        <taxon>Anostraca</taxon>
        <taxon>Artemiidae</taxon>
        <taxon>Artemia</taxon>
    </lineage>
</organism>
<evidence type="ECO:0000313" key="1">
    <source>
        <dbReference type="EMBL" id="KAK2701597.1"/>
    </source>
</evidence>
<dbReference type="Proteomes" id="UP001187531">
    <property type="component" value="Unassembled WGS sequence"/>
</dbReference>
<accession>A0AA88HA06</accession>
<keyword evidence="2" id="KW-1185">Reference proteome</keyword>
<name>A0AA88HA06_ARTSF</name>
<dbReference type="EMBL" id="JAVRJZ010003380">
    <property type="protein sequence ID" value="KAK2701597.1"/>
    <property type="molecule type" value="Genomic_DNA"/>
</dbReference>
<comment type="caution">
    <text evidence="1">The sequence shown here is derived from an EMBL/GenBank/DDBJ whole genome shotgun (WGS) entry which is preliminary data.</text>
</comment>
<feature type="non-terminal residue" evidence="1">
    <location>
        <position position="148"/>
    </location>
</feature>
<evidence type="ECO:0000313" key="2">
    <source>
        <dbReference type="Proteomes" id="UP001187531"/>
    </source>
</evidence>
<dbReference type="AlphaFoldDB" id="A0AA88HA06"/>
<gene>
    <name evidence="1" type="ORF">QYM36_019762</name>
</gene>
<reference evidence="1" key="1">
    <citation type="submission" date="2023-07" db="EMBL/GenBank/DDBJ databases">
        <title>Chromosome-level genome assembly of Artemia franciscana.</title>
        <authorList>
            <person name="Jo E."/>
        </authorList>
    </citation>
    <scope>NUCLEOTIDE SEQUENCE</scope>
    <source>
        <tissue evidence="1">Whole body</tissue>
    </source>
</reference>
<protein>
    <submittedName>
        <fullName evidence="1">Uncharacterized protein</fullName>
    </submittedName>
</protein>